<dbReference type="Gramene" id="rna-AYBTSS11_LOCUS21759">
    <property type="protein sequence ID" value="CAJ1968517.1"/>
    <property type="gene ID" value="gene-AYBTSS11_LOCUS21759"/>
</dbReference>
<evidence type="ECO:0000313" key="2">
    <source>
        <dbReference type="EMBL" id="CAJ1968517.1"/>
    </source>
</evidence>
<dbReference type="PANTHER" id="PTHR36063">
    <property type="entry name" value="ARABIDOPSIS THALIANA GENOMIC DNA, CHROMOSOME 5, P1 CLONE:MOK16"/>
    <property type="match status" value="1"/>
</dbReference>
<name>A0AA86SW94_9FABA</name>
<dbReference type="AlphaFoldDB" id="A0AA86SW94"/>
<evidence type="ECO:0000313" key="3">
    <source>
        <dbReference type="Proteomes" id="UP001189624"/>
    </source>
</evidence>
<keyword evidence="1" id="KW-0812">Transmembrane</keyword>
<feature type="transmembrane region" description="Helical" evidence="1">
    <location>
        <begin position="14"/>
        <end position="35"/>
    </location>
</feature>
<keyword evidence="1" id="KW-0472">Membrane</keyword>
<evidence type="ECO:0000256" key="1">
    <source>
        <dbReference type="SAM" id="Phobius"/>
    </source>
</evidence>
<organism evidence="2 3">
    <name type="scientific">Sphenostylis stenocarpa</name>
    <dbReference type="NCBI Taxonomy" id="92480"/>
    <lineage>
        <taxon>Eukaryota</taxon>
        <taxon>Viridiplantae</taxon>
        <taxon>Streptophyta</taxon>
        <taxon>Embryophyta</taxon>
        <taxon>Tracheophyta</taxon>
        <taxon>Spermatophyta</taxon>
        <taxon>Magnoliopsida</taxon>
        <taxon>eudicotyledons</taxon>
        <taxon>Gunneridae</taxon>
        <taxon>Pentapetalae</taxon>
        <taxon>rosids</taxon>
        <taxon>fabids</taxon>
        <taxon>Fabales</taxon>
        <taxon>Fabaceae</taxon>
        <taxon>Papilionoideae</taxon>
        <taxon>50 kb inversion clade</taxon>
        <taxon>NPAAA clade</taxon>
        <taxon>indigoferoid/millettioid clade</taxon>
        <taxon>Phaseoleae</taxon>
        <taxon>Sphenostylis</taxon>
    </lineage>
</organism>
<accession>A0AA86SW94</accession>
<dbReference type="Proteomes" id="UP001189624">
    <property type="component" value="Chromosome 7"/>
</dbReference>
<gene>
    <name evidence="2" type="ORF">AYBTSS11_LOCUS21759</name>
</gene>
<keyword evidence="3" id="KW-1185">Reference proteome</keyword>
<proteinExistence type="predicted"/>
<dbReference type="EMBL" id="OY731404">
    <property type="protein sequence ID" value="CAJ1968517.1"/>
    <property type="molecule type" value="Genomic_DNA"/>
</dbReference>
<sequence>MDPSLATYESVNKITLDFILTCTPICVVVSILRYISSLKLVILPPYFWVPLIYKYTQGSLFIQAEPRPFQIYSISLTLFFLELGGGGEKLFVFQFQRFRKSGKEAAGIFSNSSMAKGIKNLSLWMEVAPPPIIFPTKPSNSPALETIMEEVAEEYSDKPSINSLLKKQLTQDFEAYEDNLVVKISSSQQLCTVN</sequence>
<dbReference type="PANTHER" id="PTHR36063:SF1">
    <property type="entry name" value="ARABIDOPSIS THALIANA GENOMIC DNA, CHROMOSOME 5, P1 CLONE:MOK16"/>
    <property type="match status" value="1"/>
</dbReference>
<keyword evidence="1" id="KW-1133">Transmembrane helix</keyword>
<protein>
    <submittedName>
        <fullName evidence="2">Uncharacterized protein</fullName>
    </submittedName>
</protein>
<reference evidence="2" key="1">
    <citation type="submission" date="2023-10" db="EMBL/GenBank/DDBJ databases">
        <authorList>
            <person name="Domelevo Entfellner J.-B."/>
        </authorList>
    </citation>
    <scope>NUCLEOTIDE SEQUENCE</scope>
</reference>